<gene>
    <name evidence="7" type="ORF">SAMN05216561_10110</name>
</gene>
<feature type="transmembrane region" description="Helical" evidence="5">
    <location>
        <begin position="49"/>
        <end position="70"/>
    </location>
</feature>
<evidence type="ECO:0000256" key="2">
    <source>
        <dbReference type="ARBA" id="ARBA00022692"/>
    </source>
</evidence>
<evidence type="ECO:0000256" key="3">
    <source>
        <dbReference type="ARBA" id="ARBA00022989"/>
    </source>
</evidence>
<keyword evidence="2 5" id="KW-0812">Transmembrane</keyword>
<feature type="transmembrane region" description="Helical" evidence="5">
    <location>
        <begin position="157"/>
        <end position="183"/>
    </location>
</feature>
<name>A0A1I3BBE6_9ACTN</name>
<evidence type="ECO:0000256" key="1">
    <source>
        <dbReference type="ARBA" id="ARBA00004141"/>
    </source>
</evidence>
<dbReference type="InterPro" id="IPR052185">
    <property type="entry name" value="IPC_Synthase-Related"/>
</dbReference>
<feature type="transmembrane region" description="Helical" evidence="5">
    <location>
        <begin position="312"/>
        <end position="331"/>
    </location>
</feature>
<protein>
    <submittedName>
        <fullName evidence="7">PAP2 superfamily protein</fullName>
    </submittedName>
</protein>
<organism evidence="7 8">
    <name type="scientific">Nocardioides psychrotolerans</name>
    <dbReference type="NCBI Taxonomy" id="1005945"/>
    <lineage>
        <taxon>Bacteria</taxon>
        <taxon>Bacillati</taxon>
        <taxon>Actinomycetota</taxon>
        <taxon>Actinomycetes</taxon>
        <taxon>Propionibacteriales</taxon>
        <taxon>Nocardioidaceae</taxon>
        <taxon>Nocardioides</taxon>
    </lineage>
</organism>
<evidence type="ECO:0000256" key="4">
    <source>
        <dbReference type="ARBA" id="ARBA00023136"/>
    </source>
</evidence>
<evidence type="ECO:0000313" key="7">
    <source>
        <dbReference type="EMBL" id="SFH59021.1"/>
    </source>
</evidence>
<dbReference type="EMBL" id="FOQG01000001">
    <property type="protein sequence ID" value="SFH59021.1"/>
    <property type="molecule type" value="Genomic_DNA"/>
</dbReference>
<evidence type="ECO:0000256" key="5">
    <source>
        <dbReference type="SAM" id="Phobius"/>
    </source>
</evidence>
<keyword evidence="4 5" id="KW-0472">Membrane</keyword>
<proteinExistence type="predicted"/>
<feature type="transmembrane region" description="Helical" evidence="5">
    <location>
        <begin position="259"/>
        <end position="281"/>
    </location>
</feature>
<accession>A0A1I3BBE6</accession>
<feature type="transmembrane region" description="Helical" evidence="5">
    <location>
        <begin position="190"/>
        <end position="211"/>
    </location>
</feature>
<comment type="subcellular location">
    <subcellularLocation>
        <location evidence="1">Membrane</location>
        <topology evidence="1">Multi-pass membrane protein</topology>
    </subcellularLocation>
</comment>
<dbReference type="InterPro" id="IPR026841">
    <property type="entry name" value="Aur1/Ipt1"/>
</dbReference>
<dbReference type="PANTHER" id="PTHR31310">
    <property type="match status" value="1"/>
</dbReference>
<feature type="transmembrane region" description="Helical" evidence="5">
    <location>
        <begin position="14"/>
        <end position="37"/>
    </location>
</feature>
<dbReference type="Proteomes" id="UP000198649">
    <property type="component" value="Unassembled WGS sequence"/>
</dbReference>
<feature type="transmembrane region" description="Helical" evidence="5">
    <location>
        <begin position="91"/>
        <end position="113"/>
    </location>
</feature>
<dbReference type="Pfam" id="PF14378">
    <property type="entry name" value="PAP2_3"/>
    <property type="match status" value="1"/>
</dbReference>
<keyword evidence="3 5" id="KW-1133">Transmembrane helix</keyword>
<dbReference type="RefSeq" id="WP_143099608.1">
    <property type="nucleotide sequence ID" value="NZ_BKAF01000001.1"/>
</dbReference>
<feature type="domain" description="Inositolphosphotransferase Aur1/Ipt1" evidence="6">
    <location>
        <begin position="133"/>
        <end position="324"/>
    </location>
</feature>
<dbReference type="GO" id="GO:0016020">
    <property type="term" value="C:membrane"/>
    <property type="evidence" value="ECO:0007669"/>
    <property type="project" value="UniProtKB-SubCell"/>
</dbReference>
<dbReference type="OrthoDB" id="5171662at2"/>
<dbReference type="PANTHER" id="PTHR31310:SF7">
    <property type="entry name" value="PA-PHOSPHATASE RELATED-FAMILY PROTEIN DDB_G0268928"/>
    <property type="match status" value="1"/>
</dbReference>
<sequence>MQVRRWTSALRDDFGYAWVAGLAMAAATAFIAVVYDLPVRDPDGIIPSYIRMPLIILVAILTDIVPRVLWRARRAPRTVGARWLEVTRERWPASHWRFAVGGVLAWYLTYATFRNIKSFVPFVNTHVYDEGMAKLDRILWLGNNPSTVLHDLLGTQWAASFLSLVYIVWIVLVPATIAIALVFTRNTNAGSWYVTAIAFDWALGAAIYLMFPSIGPIYSTPKLFDDLKHTYVTDLADSMWGDRLTVLADPWAADGLQTIAAFASLHVGIMVTICLVVQAIGLPRWIRISSWVFLGLTVVSTIYLGWHFSIDVIAGAALGALTFWAAAMATGNHVGLRPQLRTIDEAEPGAAPAVTPAVITAAVKQVQGPPTG</sequence>
<dbReference type="CDD" id="cd03386">
    <property type="entry name" value="PAP2_Aur1_like"/>
    <property type="match status" value="1"/>
</dbReference>
<keyword evidence="8" id="KW-1185">Reference proteome</keyword>
<evidence type="ECO:0000313" key="8">
    <source>
        <dbReference type="Proteomes" id="UP000198649"/>
    </source>
</evidence>
<dbReference type="AlphaFoldDB" id="A0A1I3BBE6"/>
<evidence type="ECO:0000259" key="6">
    <source>
        <dbReference type="Pfam" id="PF14378"/>
    </source>
</evidence>
<feature type="transmembrane region" description="Helical" evidence="5">
    <location>
        <begin position="288"/>
        <end position="306"/>
    </location>
</feature>
<reference evidence="7 8" key="1">
    <citation type="submission" date="2016-10" db="EMBL/GenBank/DDBJ databases">
        <authorList>
            <person name="de Groot N.N."/>
        </authorList>
    </citation>
    <scope>NUCLEOTIDE SEQUENCE [LARGE SCALE GENOMIC DNA]</scope>
    <source>
        <strain evidence="7 8">CGMCC 1.11156</strain>
    </source>
</reference>
<dbReference type="STRING" id="1005945.SAMN05216561_10110"/>